<reference evidence="2 3" key="1">
    <citation type="submission" date="2019-02" db="EMBL/GenBank/DDBJ databases">
        <title>WGS of Pseudoxanthomonas species novum from clinical isolates.</title>
        <authorList>
            <person name="Bernier A.-M."/>
            <person name="Bernard K."/>
            <person name="Vachon A."/>
        </authorList>
    </citation>
    <scope>NUCLEOTIDE SEQUENCE [LARGE SCALE GENOMIC DNA]</scope>
    <source>
        <strain evidence="2 3">NML171200</strain>
    </source>
</reference>
<feature type="transmembrane region" description="Helical" evidence="1">
    <location>
        <begin position="7"/>
        <end position="30"/>
    </location>
</feature>
<dbReference type="OrthoDB" id="5193828at2"/>
<protein>
    <submittedName>
        <fullName evidence="2">Uncharacterized protein</fullName>
    </submittedName>
</protein>
<feature type="transmembrane region" description="Helical" evidence="1">
    <location>
        <begin position="36"/>
        <end position="53"/>
    </location>
</feature>
<organism evidence="2 3">
    <name type="scientific">Pseudoxanthomonas winnipegensis</name>
    <dbReference type="NCBI Taxonomy" id="2480810"/>
    <lineage>
        <taxon>Bacteria</taxon>
        <taxon>Pseudomonadati</taxon>
        <taxon>Pseudomonadota</taxon>
        <taxon>Gammaproteobacteria</taxon>
        <taxon>Lysobacterales</taxon>
        <taxon>Lysobacteraceae</taxon>
        <taxon>Pseudoxanthomonas</taxon>
    </lineage>
</organism>
<dbReference type="EMBL" id="SHMC01000002">
    <property type="protein sequence ID" value="TAA26828.1"/>
    <property type="molecule type" value="Genomic_DNA"/>
</dbReference>
<evidence type="ECO:0000256" key="1">
    <source>
        <dbReference type="SAM" id="Phobius"/>
    </source>
</evidence>
<sequence>MQNKKLFRILAVIVMAALLFVPALLMTLAWGGSLNLEVTAVAIASSVAVAIWLPRVKWLVAVVAALLIAVPPFPYWTNWDESRGAVSTLLSRIPFGWRAGYQVWFCFCHCYAYFCSDVLGNRQAKIINGLARIDVSRPGVRTVSGASVGMSEDALKRLYHGRLTQQPHAYVEPDGLYLTLRSRGGEYGIRFETDGSVVTGFYAGTGTAIQYIEGCQ</sequence>
<keyword evidence="1" id="KW-0812">Transmembrane</keyword>
<feature type="transmembrane region" description="Helical" evidence="1">
    <location>
        <begin position="58"/>
        <end position="75"/>
    </location>
</feature>
<dbReference type="AlphaFoldDB" id="A0A4Q8LD60"/>
<accession>A0A4Q8LD60</accession>
<dbReference type="Proteomes" id="UP000292627">
    <property type="component" value="Unassembled WGS sequence"/>
</dbReference>
<keyword evidence="1" id="KW-1133">Transmembrane helix</keyword>
<name>A0A4Q8LD60_9GAMM</name>
<dbReference type="RefSeq" id="WP_130550681.1">
    <property type="nucleotide sequence ID" value="NZ_SHMC01000002.1"/>
</dbReference>
<evidence type="ECO:0000313" key="2">
    <source>
        <dbReference type="EMBL" id="TAA26828.1"/>
    </source>
</evidence>
<gene>
    <name evidence="2" type="ORF">EA660_06345</name>
</gene>
<comment type="caution">
    <text evidence="2">The sequence shown here is derived from an EMBL/GenBank/DDBJ whole genome shotgun (WGS) entry which is preliminary data.</text>
</comment>
<evidence type="ECO:0000313" key="3">
    <source>
        <dbReference type="Proteomes" id="UP000292627"/>
    </source>
</evidence>
<keyword evidence="1" id="KW-0472">Membrane</keyword>
<proteinExistence type="predicted"/>